<comment type="subcellular location">
    <subcellularLocation>
        <location evidence="6">Nucleus</location>
        <location evidence="6">Nucleolus</location>
    </subcellularLocation>
</comment>
<dbReference type="OrthoDB" id="2196187at2759"/>
<feature type="region of interest" description="Disordered" evidence="7">
    <location>
        <begin position="325"/>
        <end position="345"/>
    </location>
</feature>
<accession>A0A3R7C786</accession>
<keyword evidence="3 6" id="KW-0690">Ribosome biogenesis</keyword>
<feature type="domain" description="SDA1 N-terminal" evidence="9">
    <location>
        <begin position="161"/>
        <end position="530"/>
    </location>
</feature>
<evidence type="ECO:0000259" key="9">
    <source>
        <dbReference type="Pfam" id="PF08158"/>
    </source>
</evidence>
<organism evidence="11 12">
    <name type="scientific">Clonorchis sinensis</name>
    <name type="common">Chinese liver fluke</name>
    <dbReference type="NCBI Taxonomy" id="79923"/>
    <lineage>
        <taxon>Eukaryota</taxon>
        <taxon>Metazoa</taxon>
        <taxon>Spiralia</taxon>
        <taxon>Lophotrochozoa</taxon>
        <taxon>Platyhelminthes</taxon>
        <taxon>Trematoda</taxon>
        <taxon>Digenea</taxon>
        <taxon>Opisthorchiida</taxon>
        <taxon>Opisthorchiata</taxon>
        <taxon>Opisthorchiidae</taxon>
        <taxon>Clonorchis</taxon>
    </lineage>
</organism>
<dbReference type="SUPFAM" id="SSF48371">
    <property type="entry name" value="ARM repeat"/>
    <property type="match status" value="1"/>
</dbReference>
<dbReference type="InterPro" id="IPR016024">
    <property type="entry name" value="ARM-type_fold"/>
</dbReference>
<feature type="region of interest" description="Disordered" evidence="7">
    <location>
        <begin position="605"/>
        <end position="734"/>
    </location>
</feature>
<evidence type="ECO:0000259" key="10">
    <source>
        <dbReference type="Pfam" id="PF21638"/>
    </source>
</evidence>
<dbReference type="Pfam" id="PF21638">
    <property type="entry name" value="SDA1_C"/>
    <property type="match status" value="1"/>
</dbReference>
<evidence type="ECO:0000256" key="3">
    <source>
        <dbReference type="ARBA" id="ARBA00022517"/>
    </source>
</evidence>
<evidence type="ECO:0000256" key="1">
    <source>
        <dbReference type="ARBA" id="ARBA00005783"/>
    </source>
</evidence>
<keyword evidence="2 6" id="KW-0813">Transport</keyword>
<dbReference type="InterPro" id="IPR011989">
    <property type="entry name" value="ARM-like"/>
</dbReference>
<reference evidence="11 12" key="1">
    <citation type="journal article" date="2018" name="Biotechnol. Adv.">
        <title>Improved genomic resources and new bioinformatic workflow for the carcinogenic parasite Clonorchis sinensis: Biotechnological implications.</title>
        <authorList>
            <person name="Wang D."/>
            <person name="Korhonen P.K."/>
            <person name="Gasser R.B."/>
            <person name="Young N.D."/>
        </authorList>
    </citation>
    <scope>NUCLEOTIDE SEQUENCE [LARGE SCALE GENOMIC DNA]</scope>
    <source>
        <strain evidence="11">Cs-k2</strain>
    </source>
</reference>
<dbReference type="GO" id="GO:0000055">
    <property type="term" value="P:ribosomal large subunit export from nucleus"/>
    <property type="evidence" value="ECO:0007669"/>
    <property type="project" value="UniProtKB-UniRule"/>
</dbReference>
<evidence type="ECO:0000259" key="8">
    <source>
        <dbReference type="Pfam" id="PF05285"/>
    </source>
</evidence>
<dbReference type="Pfam" id="PF05285">
    <property type="entry name" value="SDA1_dom"/>
    <property type="match status" value="1"/>
</dbReference>
<dbReference type="FunCoup" id="A0A3R7C786">
    <property type="interactions" value="744"/>
</dbReference>
<dbReference type="InterPro" id="IPR012977">
    <property type="entry name" value="SDA1_N"/>
</dbReference>
<protein>
    <recommendedName>
        <fullName evidence="6">Protein SDA1</fullName>
    </recommendedName>
</protein>
<dbReference type="AlphaFoldDB" id="A0A3R7C786"/>
<dbReference type="EMBL" id="NIRI02000056">
    <property type="protein sequence ID" value="KAG5446233.1"/>
    <property type="molecule type" value="Genomic_DNA"/>
</dbReference>
<gene>
    <name evidence="11" type="ORF">CSKR_102959</name>
</gene>
<dbReference type="InterPro" id="IPR007949">
    <property type="entry name" value="SDA1_MD"/>
</dbReference>
<dbReference type="InterPro" id="IPR048292">
    <property type="entry name" value="SDA1_C"/>
</dbReference>
<keyword evidence="12" id="KW-1185">Reference proteome</keyword>
<feature type="domain" description="SDA1 middle" evidence="8">
    <location>
        <begin position="664"/>
        <end position="833"/>
    </location>
</feature>
<keyword evidence="5 6" id="KW-0539">Nucleus</keyword>
<feature type="compositionally biased region" description="Basic and acidic residues" evidence="7">
    <location>
        <begin position="621"/>
        <end position="636"/>
    </location>
</feature>
<evidence type="ECO:0000313" key="12">
    <source>
        <dbReference type="Proteomes" id="UP000286415"/>
    </source>
</evidence>
<dbReference type="Proteomes" id="UP000286415">
    <property type="component" value="Unassembled WGS sequence"/>
</dbReference>
<dbReference type="InterPro" id="IPR027312">
    <property type="entry name" value="Sda1"/>
</dbReference>
<comment type="similarity">
    <text evidence="1 6">Belongs to the SDA1 family.</text>
</comment>
<evidence type="ECO:0000256" key="7">
    <source>
        <dbReference type="SAM" id="MobiDB-lite"/>
    </source>
</evidence>
<sequence>MSPRATRMAKHCGFRTSSAHGGHVSDLYGSVDRTFAIYTLFLAAKLTSRQRHRCQRSEKAALTFPIRKVISSPVSPPELMRQPRCVIEFFYLKRTAKESSARTIMVLEDRPLSELQYNLKRDPGTYKSDFAKHYEGYQALEQSFNCAPSQHIEKLEELLLFISQVVHFYPDYVEGFSSGVLQTLLSRSFGMNPTMRMAFMKAFMRLKTRDLIPLDKAIDIAFKLHRCQDKQVRQTMRNFVVHDIKRLNLRQKMHKVNSLVQSHLAKLLKDNNPTVAREAVFVLLRLFRKNVWNDARTANLIAEACLAKRKKVYAPAVRFFLGQDKTNNEKDSDSESEPDTHKETKIRQLRLGHRVGCKTKNRQKRLERSIEHINKVEARKAAKGTNLAHFAAINLLHDPQAFAERLFRKLEHCSDRFEIRLLLLDLVTRLIGLHKLLVLNLYPFIQRFLRPHQREVTRLLLFTAQASHDEVPPDVMEPVIRTIADNFVTERASSEAIAVGLNAVREICARCPYGISQDLLSDLVQYRTYKNKNVVASARSLIRLYREINPSALPRKERGRPTEAQLETMIEGQTFSGLALSFGQTTAAKFVPGAEALVLAETLAKQSRREDRNNSGSSKRMIKDDKETKNTEERLNAEGVDADANDEDSEACGEEGSWESCSDSDDSESDNDCDDEDAEDLEDPEDAKQDSTVVPRVNKSSRITQKKDDGWIDVPQSSDDDETEVSDTAKPKIDPSELASKALEIASSRIFTQEEFEAMRRYQLNKQKRFAAMGSRNKRKAEDDSEFLEIDSEEDEADGDKANSQLVTMSAITRLVKRPRQSKAERLEAIQDGRAGREKYGYKVNRMNPHASTTNREKSKGKTFQMIKHKVRQKAKRSFRDKQIALRDQLRHMLKHMR</sequence>
<evidence type="ECO:0000256" key="6">
    <source>
        <dbReference type="RuleBase" id="RU365057"/>
    </source>
</evidence>
<dbReference type="GO" id="GO:0015031">
    <property type="term" value="P:protein transport"/>
    <property type="evidence" value="ECO:0007669"/>
    <property type="project" value="UniProtKB-KW"/>
</dbReference>
<evidence type="ECO:0000313" key="11">
    <source>
        <dbReference type="EMBL" id="KAG5446233.1"/>
    </source>
</evidence>
<feature type="compositionally biased region" description="Acidic residues" evidence="7">
    <location>
        <begin position="783"/>
        <end position="798"/>
    </location>
</feature>
<dbReference type="InParanoid" id="A0A3R7C786"/>
<dbReference type="Pfam" id="PF08158">
    <property type="entry name" value="SDA1_HEAT"/>
    <property type="match status" value="1"/>
</dbReference>
<dbReference type="PANTHER" id="PTHR12730:SF0">
    <property type="entry name" value="PROTEIN SDA1 HOMOLOG"/>
    <property type="match status" value="1"/>
</dbReference>
<dbReference type="STRING" id="79923.A0A3R7C786"/>
<name>A0A3R7C786_CLOSI</name>
<dbReference type="PANTHER" id="PTHR12730">
    <property type="entry name" value="HSDA/SDA1-RELATED"/>
    <property type="match status" value="1"/>
</dbReference>
<comment type="function">
    <text evidence="6">Required for 60S pre-ribosomal subunits export to the cytoplasm.</text>
</comment>
<dbReference type="GO" id="GO:0042273">
    <property type="term" value="P:ribosomal large subunit biogenesis"/>
    <property type="evidence" value="ECO:0007669"/>
    <property type="project" value="UniProtKB-UniRule"/>
</dbReference>
<dbReference type="Gene3D" id="1.25.10.10">
    <property type="entry name" value="Leucine-rich Repeat Variant"/>
    <property type="match status" value="1"/>
</dbReference>
<evidence type="ECO:0000256" key="4">
    <source>
        <dbReference type="ARBA" id="ARBA00022927"/>
    </source>
</evidence>
<feature type="region of interest" description="Disordered" evidence="7">
    <location>
        <begin position="771"/>
        <end position="805"/>
    </location>
</feature>
<proteinExistence type="inferred from homology"/>
<comment type="caution">
    <text evidence="11">The sequence shown here is derived from an EMBL/GenBank/DDBJ whole genome shotgun (WGS) entry which is preliminary data.</text>
</comment>
<evidence type="ECO:0000256" key="2">
    <source>
        <dbReference type="ARBA" id="ARBA00022448"/>
    </source>
</evidence>
<feature type="compositionally biased region" description="Basic and acidic residues" evidence="7">
    <location>
        <begin position="326"/>
        <end position="345"/>
    </location>
</feature>
<reference evidence="11 12" key="2">
    <citation type="journal article" date="2021" name="Genomics">
        <title>High-quality reference genome for Clonorchis sinensis.</title>
        <authorList>
            <person name="Young N.D."/>
            <person name="Stroehlein A.J."/>
            <person name="Kinkar L."/>
            <person name="Wang T."/>
            <person name="Sohn W.M."/>
            <person name="Chang B.C.H."/>
            <person name="Kaur P."/>
            <person name="Weisz D."/>
            <person name="Dudchenko O."/>
            <person name="Aiden E.L."/>
            <person name="Korhonen P.K."/>
            <person name="Gasser R.B."/>
        </authorList>
    </citation>
    <scope>NUCLEOTIDE SEQUENCE [LARGE SCALE GENOMIC DNA]</scope>
    <source>
        <strain evidence="11">Cs-k2</strain>
    </source>
</reference>
<dbReference type="GO" id="GO:0005730">
    <property type="term" value="C:nucleolus"/>
    <property type="evidence" value="ECO:0007669"/>
    <property type="project" value="UniProtKB-SubCell"/>
</dbReference>
<keyword evidence="4 6" id="KW-0653">Protein transport</keyword>
<feature type="domain" description="SDA1 C-terminal" evidence="10">
    <location>
        <begin position="852"/>
        <end position="890"/>
    </location>
</feature>
<evidence type="ECO:0000256" key="5">
    <source>
        <dbReference type="ARBA" id="ARBA00023242"/>
    </source>
</evidence>
<feature type="compositionally biased region" description="Acidic residues" evidence="7">
    <location>
        <begin position="640"/>
        <end position="685"/>
    </location>
</feature>